<comment type="caution">
    <text evidence="4">The sequence shown here is derived from an EMBL/GenBank/DDBJ whole genome shotgun (WGS) entry which is preliminary data.</text>
</comment>
<evidence type="ECO:0000313" key="4">
    <source>
        <dbReference type="EMBL" id="MBC5717493.1"/>
    </source>
</evidence>
<feature type="compositionally biased region" description="Polar residues" evidence="1">
    <location>
        <begin position="31"/>
        <end position="40"/>
    </location>
</feature>
<feature type="domain" description="Putative host cell surface-exposed lipoprotein Ltp-like HTH region" evidence="3">
    <location>
        <begin position="80"/>
        <end position="120"/>
    </location>
</feature>
<feature type="compositionally biased region" description="Low complexity" evidence="1">
    <location>
        <begin position="50"/>
        <end position="72"/>
    </location>
</feature>
<dbReference type="EMBL" id="JACOPN010000006">
    <property type="protein sequence ID" value="MBC5717493.1"/>
    <property type="molecule type" value="Genomic_DNA"/>
</dbReference>
<dbReference type="Proteomes" id="UP000602260">
    <property type="component" value="Unassembled WGS sequence"/>
</dbReference>
<feature type="signal peptide" evidence="2">
    <location>
        <begin position="1"/>
        <end position="21"/>
    </location>
</feature>
<accession>A0A8J6IZL8</accession>
<keyword evidence="4" id="KW-0449">Lipoprotein</keyword>
<protein>
    <submittedName>
        <fullName evidence="4">Ltp family lipoprotein</fullName>
    </submittedName>
</protein>
<evidence type="ECO:0000313" key="5">
    <source>
        <dbReference type="Proteomes" id="UP000602260"/>
    </source>
</evidence>
<proteinExistence type="predicted"/>
<keyword evidence="5" id="KW-1185">Reference proteome</keyword>
<dbReference type="AlphaFoldDB" id="A0A8J6IZL8"/>
<reference evidence="4" key="1">
    <citation type="submission" date="2020-08" db="EMBL/GenBank/DDBJ databases">
        <title>Genome public.</title>
        <authorList>
            <person name="Liu C."/>
            <person name="Sun Q."/>
        </authorList>
    </citation>
    <scope>NUCLEOTIDE SEQUENCE</scope>
    <source>
        <strain evidence="4">BX5</strain>
    </source>
</reference>
<evidence type="ECO:0000259" key="3">
    <source>
        <dbReference type="Pfam" id="PF07553"/>
    </source>
</evidence>
<dbReference type="InterPro" id="IPR036388">
    <property type="entry name" value="WH-like_DNA-bd_sf"/>
</dbReference>
<keyword evidence="2" id="KW-0732">Signal</keyword>
<feature type="domain" description="Putative host cell surface-exposed lipoprotein Ltp-like HTH region" evidence="3">
    <location>
        <begin position="124"/>
        <end position="164"/>
    </location>
</feature>
<dbReference type="Gene3D" id="1.10.10.10">
    <property type="entry name" value="Winged helix-like DNA-binding domain superfamily/Winged helix DNA-binding domain"/>
    <property type="match status" value="2"/>
</dbReference>
<evidence type="ECO:0000256" key="1">
    <source>
        <dbReference type="SAM" id="MobiDB-lite"/>
    </source>
</evidence>
<sequence length="170" mass="18635">MTMKKVAIPILAILIVISLFVATDKDNRPATSNSYNYTNSTKKDSTYSQTSEITTPSSNNNSTSNSFSSNNNKNATIGETNALASAKIYLNSMAFSYSGLIEQLEFEGYTNSDATYAANNCGADWYEQAALSAKTYLNVMPFSRDGLIEQLQYEGFTYEQAAYGAEQNGY</sequence>
<feature type="chain" id="PRO_5039005179" evidence="2">
    <location>
        <begin position="22"/>
        <end position="170"/>
    </location>
</feature>
<dbReference type="Pfam" id="PF07553">
    <property type="entry name" value="Lipoprotein_Ltp"/>
    <property type="match status" value="2"/>
</dbReference>
<gene>
    <name evidence="4" type="ORF">H8S55_09200</name>
</gene>
<dbReference type="InterPro" id="IPR011434">
    <property type="entry name" value="Ltp-like_HTH"/>
</dbReference>
<feature type="region of interest" description="Disordered" evidence="1">
    <location>
        <begin position="31"/>
        <end position="72"/>
    </location>
</feature>
<name>A0A8J6IZL8_9FIRM</name>
<evidence type="ECO:0000256" key="2">
    <source>
        <dbReference type="SAM" id="SignalP"/>
    </source>
</evidence>
<organism evidence="4 5">
    <name type="scientific">Flintibacter faecis</name>
    <dbReference type="NCBI Taxonomy" id="2763047"/>
    <lineage>
        <taxon>Bacteria</taxon>
        <taxon>Bacillati</taxon>
        <taxon>Bacillota</taxon>
        <taxon>Clostridia</taxon>
        <taxon>Eubacteriales</taxon>
        <taxon>Flintibacter</taxon>
    </lineage>
</organism>